<evidence type="ECO:0000259" key="1">
    <source>
        <dbReference type="Pfam" id="PF04366"/>
    </source>
</evidence>
<dbReference type="KEGG" id="mtar:DF168_02075"/>
<evidence type="ECO:0000313" key="3">
    <source>
        <dbReference type="Proteomes" id="UP000247465"/>
    </source>
</evidence>
<proteinExistence type="predicted"/>
<evidence type="ECO:0000313" key="2">
    <source>
        <dbReference type="EMBL" id="AWT60851.1"/>
    </source>
</evidence>
<dbReference type="Pfam" id="PF04366">
    <property type="entry name" value="Ysc84"/>
    <property type="match status" value="1"/>
</dbReference>
<dbReference type="CDD" id="cd11524">
    <property type="entry name" value="SYLF"/>
    <property type="match status" value="1"/>
</dbReference>
<accession>A0A2Z4AF83</accession>
<protein>
    <recommendedName>
        <fullName evidence="1">Ysc84 actin-binding domain-containing protein</fullName>
    </recommendedName>
</protein>
<sequence length="230" mass="24787">MRFSNLRKGVLWVLVIFGPSLGVMGAADQNKLDERIRKLTDRFELIAGKSRTKIPSYVLRRAQGIVIFQEFEAGLLVGVRGGNGVALARDPKTGKWSLPSFIKTGKGSFGLQAGGHEISAVMVVFDSSVMRQLARARFKIGVNAAATGGPVGFEADTRVGLPPIVVYSNATGLFAGVSIEGGVLTPGNRANQRYYRMGGVTMYEILYEGTGAGTPTTQRLLETIGRYERD</sequence>
<organism evidence="2 3">
    <name type="scientific">Candidatus Moanibacter tarae</name>
    <dbReference type="NCBI Taxonomy" id="2200854"/>
    <lineage>
        <taxon>Bacteria</taxon>
        <taxon>Pseudomonadati</taxon>
        <taxon>Verrucomicrobiota</taxon>
        <taxon>Opitutia</taxon>
        <taxon>Puniceicoccales</taxon>
        <taxon>Puniceicoccales incertae sedis</taxon>
        <taxon>Candidatus Moanibacter</taxon>
    </lineage>
</organism>
<feature type="domain" description="Ysc84 actin-binding" evidence="1">
    <location>
        <begin position="106"/>
        <end position="226"/>
    </location>
</feature>
<gene>
    <name evidence="2" type="ORF">DF168_02075</name>
</gene>
<dbReference type="AlphaFoldDB" id="A0A2Z4AF83"/>
<dbReference type="EMBL" id="CP029803">
    <property type="protein sequence ID" value="AWT60851.1"/>
    <property type="molecule type" value="Genomic_DNA"/>
</dbReference>
<dbReference type="GO" id="GO:0035091">
    <property type="term" value="F:phosphatidylinositol binding"/>
    <property type="evidence" value="ECO:0007669"/>
    <property type="project" value="TreeGrafter"/>
</dbReference>
<dbReference type="InterPro" id="IPR051702">
    <property type="entry name" value="SH3_domain_YSC84-like"/>
</dbReference>
<dbReference type="PANTHER" id="PTHR15629:SF2">
    <property type="entry name" value="SH3 DOMAIN-CONTAINING YSC84-LIKE PROTEIN 1"/>
    <property type="match status" value="1"/>
</dbReference>
<dbReference type="Proteomes" id="UP000247465">
    <property type="component" value="Chromosome"/>
</dbReference>
<reference evidence="2 3" key="1">
    <citation type="submission" date="2018-06" db="EMBL/GenBank/DDBJ databases">
        <title>Draft Genome Sequence of a Novel Marine Bacterium Related to the Verrucomicrobia.</title>
        <authorList>
            <person name="Vosseberg J."/>
            <person name="Martijn J."/>
            <person name="Ettema T.J.G."/>
        </authorList>
    </citation>
    <scope>NUCLEOTIDE SEQUENCE [LARGE SCALE GENOMIC DNA]</scope>
    <source>
        <strain evidence="2">TARA_B100001123</strain>
    </source>
</reference>
<dbReference type="PANTHER" id="PTHR15629">
    <property type="entry name" value="SH3YL1 PROTEIN"/>
    <property type="match status" value="1"/>
</dbReference>
<dbReference type="InterPro" id="IPR007461">
    <property type="entry name" value="Ysc84_actin-binding"/>
</dbReference>
<name>A0A2Z4AF83_9BACT</name>